<feature type="domain" description="HTH cro/C1-type" evidence="1">
    <location>
        <begin position="35"/>
        <end position="86"/>
    </location>
</feature>
<dbReference type="SUPFAM" id="SSF47413">
    <property type="entry name" value="lambda repressor-like DNA-binding domains"/>
    <property type="match status" value="1"/>
</dbReference>
<dbReference type="Gene3D" id="3.30.450.180">
    <property type="match status" value="1"/>
</dbReference>
<dbReference type="CDD" id="cd00093">
    <property type="entry name" value="HTH_XRE"/>
    <property type="match status" value="1"/>
</dbReference>
<dbReference type="Pfam" id="PF13560">
    <property type="entry name" value="HTH_31"/>
    <property type="match status" value="1"/>
</dbReference>
<dbReference type="InterPro" id="IPR001387">
    <property type="entry name" value="Cro/C1-type_HTH"/>
</dbReference>
<dbReference type="InterPro" id="IPR010982">
    <property type="entry name" value="Lambda_DNA-bd_dom_sf"/>
</dbReference>
<reference evidence="2" key="1">
    <citation type="submission" date="2022-10" db="EMBL/GenBank/DDBJ databases">
        <title>The complete genomes of actinobacterial strains from the NBC collection.</title>
        <authorList>
            <person name="Joergensen T.S."/>
            <person name="Alvarez Arevalo M."/>
            <person name="Sterndorff E.B."/>
            <person name="Faurdal D."/>
            <person name="Vuksanovic O."/>
            <person name="Mourched A.-S."/>
            <person name="Charusanti P."/>
            <person name="Shaw S."/>
            <person name="Blin K."/>
            <person name="Weber T."/>
        </authorList>
    </citation>
    <scope>NUCLEOTIDE SEQUENCE</scope>
    <source>
        <strain evidence="2">NBC_00254</strain>
    </source>
</reference>
<dbReference type="Pfam" id="PF17765">
    <property type="entry name" value="MLTR_LBD"/>
    <property type="match status" value="1"/>
</dbReference>
<evidence type="ECO:0000313" key="3">
    <source>
        <dbReference type="Proteomes" id="UP001432011"/>
    </source>
</evidence>
<accession>A0ABZ1SR41</accession>
<organism evidence="2 3">
    <name type="scientific">Microbispora hainanensis</name>
    <dbReference type="NCBI Taxonomy" id="568844"/>
    <lineage>
        <taxon>Bacteria</taxon>
        <taxon>Bacillati</taxon>
        <taxon>Actinomycetota</taxon>
        <taxon>Actinomycetes</taxon>
        <taxon>Streptosporangiales</taxon>
        <taxon>Streptosporangiaceae</taxon>
        <taxon>Microbispora</taxon>
    </lineage>
</organism>
<gene>
    <name evidence="2" type="ORF">OG913_36955</name>
</gene>
<sequence>MAVNHPYARELGDFLRTRRGRLRPQDVGLEPGPRRKVTGLRREEVALLAGLSTDYYQRMEQGREVRPSDDVLDAIASALDLDDEERRHLFTLARAARRPAAVRTRRAPERVPDSTRRLLHVIATPAVVLGRHLDVLAWNTLAEALLGDPDTLPPGRRNLLMALFEDPGARGRCPDWEATALQYIGMLRAAVATDPDHPRAREVIGELSIRSADFRRLWARHEVRETVHGTKLFRHPQVGDITLDWDVYPLPGDPGPVLLVHTAEPGSADAERLQLLASLYATSAAGKARAEGTPRPSAAR</sequence>
<proteinExistence type="predicted"/>
<dbReference type="PANTHER" id="PTHR35010">
    <property type="entry name" value="BLL4672 PROTEIN-RELATED"/>
    <property type="match status" value="1"/>
</dbReference>
<evidence type="ECO:0000259" key="1">
    <source>
        <dbReference type="PROSITE" id="PS50943"/>
    </source>
</evidence>
<dbReference type="PANTHER" id="PTHR35010:SF2">
    <property type="entry name" value="BLL4672 PROTEIN"/>
    <property type="match status" value="1"/>
</dbReference>
<evidence type="ECO:0000313" key="2">
    <source>
        <dbReference type="EMBL" id="WUP74887.1"/>
    </source>
</evidence>
<dbReference type="Proteomes" id="UP001432011">
    <property type="component" value="Chromosome"/>
</dbReference>
<dbReference type="RefSeq" id="WP_142645910.1">
    <property type="nucleotide sequence ID" value="NZ_CP108085.1"/>
</dbReference>
<name>A0ABZ1SR41_9ACTN</name>
<protein>
    <submittedName>
        <fullName evidence="2">Helix-turn-helix transcriptional regulator</fullName>
    </submittedName>
</protein>
<dbReference type="SMART" id="SM00530">
    <property type="entry name" value="HTH_XRE"/>
    <property type="match status" value="1"/>
</dbReference>
<dbReference type="PROSITE" id="PS50943">
    <property type="entry name" value="HTH_CROC1"/>
    <property type="match status" value="1"/>
</dbReference>
<dbReference type="EMBL" id="CP108085">
    <property type="protein sequence ID" value="WUP74887.1"/>
    <property type="molecule type" value="Genomic_DNA"/>
</dbReference>
<keyword evidence="3" id="KW-1185">Reference proteome</keyword>
<dbReference type="InterPro" id="IPR041413">
    <property type="entry name" value="MLTR_LBD"/>
</dbReference>
<dbReference type="Gene3D" id="1.10.260.40">
    <property type="entry name" value="lambda repressor-like DNA-binding domains"/>
    <property type="match status" value="1"/>
</dbReference>